<comment type="caution">
    <text evidence="1">The sequence shown here is derived from an EMBL/GenBank/DDBJ whole genome shotgun (WGS) entry which is preliminary data.</text>
</comment>
<protein>
    <submittedName>
        <fullName evidence="1">Nucleoside-diphosphate sugar epimerase</fullName>
    </submittedName>
</protein>
<evidence type="ECO:0000313" key="1">
    <source>
        <dbReference type="EMBL" id="MBD2871516.1"/>
    </source>
</evidence>
<dbReference type="EMBL" id="JACXIY010000032">
    <property type="protein sequence ID" value="MBD2871516.1"/>
    <property type="molecule type" value="Genomic_DNA"/>
</dbReference>
<proteinExistence type="predicted"/>
<keyword evidence="2" id="KW-1185">Reference proteome</keyword>
<organism evidence="1 2">
    <name type="scientific">Paenibacillus arenilitoris</name>
    <dbReference type="NCBI Taxonomy" id="2772299"/>
    <lineage>
        <taxon>Bacteria</taxon>
        <taxon>Bacillati</taxon>
        <taxon>Bacillota</taxon>
        <taxon>Bacilli</taxon>
        <taxon>Bacillales</taxon>
        <taxon>Paenibacillaceae</taxon>
        <taxon>Paenibacillus</taxon>
    </lineage>
</organism>
<dbReference type="AlphaFoldDB" id="A0A927H7E0"/>
<reference evidence="1" key="1">
    <citation type="submission" date="2020-09" db="EMBL/GenBank/DDBJ databases">
        <title>A novel bacterium of genus Paenibacillus, isolated from South China Sea.</title>
        <authorList>
            <person name="Huang H."/>
            <person name="Mo K."/>
            <person name="Hu Y."/>
        </authorList>
    </citation>
    <scope>NUCLEOTIDE SEQUENCE</scope>
    <source>
        <strain evidence="1">IB182493</strain>
    </source>
</reference>
<accession>A0A927H7E0</accession>
<evidence type="ECO:0000313" key="2">
    <source>
        <dbReference type="Proteomes" id="UP000632125"/>
    </source>
</evidence>
<gene>
    <name evidence="1" type="ORF">IDH41_23275</name>
</gene>
<dbReference type="RefSeq" id="WP_190865378.1">
    <property type="nucleotide sequence ID" value="NZ_JACXIY010000032.1"/>
</dbReference>
<name>A0A927H7E0_9BACL</name>
<dbReference type="Proteomes" id="UP000632125">
    <property type="component" value="Unassembled WGS sequence"/>
</dbReference>
<sequence>MQKPVTDMMEHMSRTNQQLARILDSERHVVVRLSEVVKALPDHNPDFGGAPGILESTQALTQSIVAYLNSLANLEETIAAQLTFVVRELNEGDESE</sequence>